<dbReference type="EC" id="2.4.3.2" evidence="13"/>
<keyword evidence="7" id="KW-0735">Signal-anchor</keyword>
<feature type="chain" id="PRO_5035219294" description="beta-D-galactosyl-(1-&gt;3)-N-acetyl-beta-D-galactosaminide alpha-2,3-sialyltransferase" evidence="18">
    <location>
        <begin position="24"/>
        <end position="223"/>
    </location>
</feature>
<dbReference type="InterPro" id="IPR038578">
    <property type="entry name" value="GT29-like_sf"/>
</dbReference>
<dbReference type="InterPro" id="IPR001675">
    <property type="entry name" value="Glyco_trans_29"/>
</dbReference>
<feature type="signal peptide" evidence="18">
    <location>
        <begin position="1"/>
        <end position="23"/>
    </location>
</feature>
<accession>A0A8J6ABX3</accession>
<dbReference type="PANTHER" id="PTHR46032:SF7">
    <property type="entry name" value="RIKEN CDNA 6430550D23 GENE"/>
    <property type="match status" value="1"/>
</dbReference>
<keyword evidence="10" id="KW-0472">Membrane</keyword>
<evidence type="ECO:0000313" key="20">
    <source>
        <dbReference type="Proteomes" id="UP000700334"/>
    </source>
</evidence>
<proteinExistence type="inferred from homology"/>
<comment type="catalytic activity">
    <reaction evidence="12">
        <text>a beta-D-galactosyl-(1-&gt;3)-N-acetyl-alpha-D-galactosaminyl derivative + CMP-N-acetyl-beta-neuraminate = an N-acetyl-alpha-neuraminyl-(2-&gt;3)-beta-D-galactosyl-(1-&gt;3)-N-acetyl-alpha-D-galactosaminyl derivative + CMP + H(+)</text>
        <dbReference type="Rhea" id="RHEA:21616"/>
        <dbReference type="ChEBI" id="CHEBI:15378"/>
        <dbReference type="ChEBI" id="CHEBI:57812"/>
        <dbReference type="ChEBI" id="CHEBI:60377"/>
        <dbReference type="ChEBI" id="CHEBI:133470"/>
        <dbReference type="ChEBI" id="CHEBI:139596"/>
        <dbReference type="EC" id="2.4.3.4"/>
    </reaction>
    <physiologicalReaction direction="left-to-right" evidence="12">
        <dbReference type="Rhea" id="RHEA:21617"/>
    </physiologicalReaction>
</comment>
<evidence type="ECO:0000256" key="16">
    <source>
        <dbReference type="ARBA" id="ARBA00043773"/>
    </source>
</evidence>
<comment type="subcellular location">
    <subcellularLocation>
        <location evidence="1">Golgi apparatus membrane</location>
        <topology evidence="1">Single-pass type II membrane protein</topology>
    </subcellularLocation>
</comment>
<evidence type="ECO:0000256" key="15">
    <source>
        <dbReference type="ARBA" id="ARBA00043673"/>
    </source>
</evidence>
<dbReference type="InterPro" id="IPR051757">
    <property type="entry name" value="Beta-gal_alpha2-3_sialyltrans"/>
</dbReference>
<feature type="non-terminal residue" evidence="19">
    <location>
        <position position="1"/>
    </location>
</feature>
<comment type="catalytic activity">
    <reaction evidence="15">
        <text>a ganglioside GA1 (d18:1(4E)) + CMP-N-acetyl-beta-neuraminate = a ganglioside GM1b (d18:1(4E)) + CMP + H(+)</text>
        <dbReference type="Rhea" id="RHEA:47560"/>
        <dbReference type="ChEBI" id="CHEBI:15378"/>
        <dbReference type="ChEBI" id="CHEBI:27938"/>
        <dbReference type="ChEBI" id="CHEBI:57812"/>
        <dbReference type="ChEBI" id="CHEBI:60377"/>
        <dbReference type="ChEBI" id="CHEBI:78568"/>
    </reaction>
    <physiologicalReaction direction="left-to-right" evidence="15">
        <dbReference type="Rhea" id="RHEA:47561"/>
    </physiologicalReaction>
</comment>
<keyword evidence="5" id="KW-0808">Transferase</keyword>
<dbReference type="GO" id="GO:0047288">
    <property type="term" value="F:beta-D-galactosyl-(1-&gt;3)-N-acetyl-beta-D-galactosaminide alpha-2,3- sialyltransferase"/>
    <property type="evidence" value="ECO:0007669"/>
    <property type="project" value="UniProtKB-EC"/>
</dbReference>
<evidence type="ECO:0000256" key="18">
    <source>
        <dbReference type="SAM" id="SignalP"/>
    </source>
</evidence>
<dbReference type="GO" id="GO:0003836">
    <property type="term" value="F:beta-galactoside (CMP) alpha-2,3-sialyltransferase activity"/>
    <property type="evidence" value="ECO:0007669"/>
    <property type="project" value="UniProtKB-EC"/>
</dbReference>
<dbReference type="Proteomes" id="UP000700334">
    <property type="component" value="Unassembled WGS sequence"/>
</dbReference>
<keyword evidence="20" id="KW-1185">Reference proteome</keyword>
<evidence type="ECO:0000313" key="19">
    <source>
        <dbReference type="EMBL" id="KAG8517843.1"/>
    </source>
</evidence>
<dbReference type="EMBL" id="JAGFMF010011643">
    <property type="protein sequence ID" value="KAG8517843.1"/>
    <property type="molecule type" value="Genomic_DNA"/>
</dbReference>
<comment type="caution">
    <text evidence="19">The sequence shown here is derived from an EMBL/GenBank/DDBJ whole genome shotgun (WGS) entry which is preliminary data.</text>
</comment>
<evidence type="ECO:0000256" key="6">
    <source>
        <dbReference type="ARBA" id="ARBA00022692"/>
    </source>
</evidence>
<comment type="similarity">
    <text evidence="3">Belongs to the glycosyltransferase 29 family.</text>
</comment>
<evidence type="ECO:0000256" key="11">
    <source>
        <dbReference type="ARBA" id="ARBA00023180"/>
    </source>
</evidence>
<keyword evidence="6" id="KW-0812">Transmembrane</keyword>
<organism evidence="19 20">
    <name type="scientific">Galemys pyrenaicus</name>
    <name type="common">Iberian desman</name>
    <name type="synonym">Pyrenean desman</name>
    <dbReference type="NCBI Taxonomy" id="202257"/>
    <lineage>
        <taxon>Eukaryota</taxon>
        <taxon>Metazoa</taxon>
        <taxon>Chordata</taxon>
        <taxon>Craniata</taxon>
        <taxon>Vertebrata</taxon>
        <taxon>Euteleostomi</taxon>
        <taxon>Mammalia</taxon>
        <taxon>Eutheria</taxon>
        <taxon>Laurasiatheria</taxon>
        <taxon>Eulipotyphla</taxon>
        <taxon>Talpidae</taxon>
        <taxon>Galemys</taxon>
    </lineage>
</organism>
<evidence type="ECO:0000256" key="13">
    <source>
        <dbReference type="ARBA" id="ARBA00039106"/>
    </source>
</evidence>
<evidence type="ECO:0000256" key="5">
    <source>
        <dbReference type="ARBA" id="ARBA00022679"/>
    </source>
</evidence>
<evidence type="ECO:0000256" key="14">
    <source>
        <dbReference type="ARBA" id="ARBA00042990"/>
    </source>
</evidence>
<dbReference type="OrthoDB" id="9748577at2759"/>
<evidence type="ECO:0000256" key="4">
    <source>
        <dbReference type="ARBA" id="ARBA00022676"/>
    </source>
</evidence>
<dbReference type="GO" id="GO:0097503">
    <property type="term" value="P:sialylation"/>
    <property type="evidence" value="ECO:0007669"/>
    <property type="project" value="TreeGrafter"/>
</dbReference>
<dbReference type="AlphaFoldDB" id="A0A8J6ABX3"/>
<evidence type="ECO:0000256" key="17">
    <source>
        <dbReference type="ARBA" id="ARBA00047509"/>
    </source>
</evidence>
<evidence type="ECO:0000256" key="3">
    <source>
        <dbReference type="ARBA" id="ARBA00006003"/>
    </source>
</evidence>
<dbReference type="PANTHER" id="PTHR46032">
    <property type="entry name" value="ALPHA-2,3-SIALYLTRANSFERASE ST3GAL I ISOFORM X1"/>
    <property type="match status" value="1"/>
</dbReference>
<keyword evidence="11" id="KW-0325">Glycoprotein</keyword>
<sequence length="223" mass="26144">MKHFWQIFVTWVILWLMSPYLDLEPELAPQEKSMDLVPWRVNCTWVKFRNCHCPAGALNYSLCHHTVGQWNWFDACYERMMGILMRAKQPMTSDSMPWWLDMNSASELGKVWKNLFTEIPRSSVSHFDLYCGTCALVGNSKILWASNLGKNINQHTRIFRNQTPIQDLVMLGNQTRGRLTYRRGVRGQGSWRQLVLLPLKLSGLVWTSNTLSEEMMVWEPRNF</sequence>
<evidence type="ECO:0000256" key="9">
    <source>
        <dbReference type="ARBA" id="ARBA00023034"/>
    </source>
</evidence>
<comment type="pathway">
    <text evidence="2">Glycolipid biosynthesis.</text>
</comment>
<dbReference type="Gene3D" id="3.90.1480.20">
    <property type="entry name" value="Glycosyl transferase family 29"/>
    <property type="match status" value="1"/>
</dbReference>
<gene>
    <name evidence="19" type="ORF">J0S82_020504</name>
</gene>
<keyword evidence="9" id="KW-0333">Golgi apparatus</keyword>
<evidence type="ECO:0000256" key="10">
    <source>
        <dbReference type="ARBA" id="ARBA00023136"/>
    </source>
</evidence>
<comment type="catalytic activity">
    <reaction evidence="17">
        <text>ganglioside GM1 (d18:1(4E)/18:0) + CMP-N-acetyl-beta-neuraminate = ganglioside GD1a (18:1(4E)/18:0) + CMP + H(+)</text>
        <dbReference type="Rhea" id="RHEA:48248"/>
        <dbReference type="ChEBI" id="CHEBI:15378"/>
        <dbReference type="ChEBI" id="CHEBI:57812"/>
        <dbReference type="ChEBI" id="CHEBI:60377"/>
        <dbReference type="ChEBI" id="CHEBI:73110"/>
        <dbReference type="ChEBI" id="CHEBI:90153"/>
    </reaction>
    <physiologicalReaction direction="left-to-right" evidence="17">
        <dbReference type="Rhea" id="RHEA:48249"/>
    </physiologicalReaction>
</comment>
<evidence type="ECO:0000256" key="1">
    <source>
        <dbReference type="ARBA" id="ARBA00004323"/>
    </source>
</evidence>
<dbReference type="Pfam" id="PF00777">
    <property type="entry name" value="Glyco_transf_29"/>
    <property type="match status" value="1"/>
</dbReference>
<name>A0A8J6ABX3_GALPY</name>
<evidence type="ECO:0000256" key="12">
    <source>
        <dbReference type="ARBA" id="ARBA00036292"/>
    </source>
</evidence>
<keyword evidence="4" id="KW-0328">Glycosyltransferase</keyword>
<reference evidence="19" key="1">
    <citation type="journal article" date="2021" name="Evol. Appl.">
        <title>The genome of the Pyrenean desman and the effects of bottlenecks and inbreeding on the genomic landscape of an endangered species.</title>
        <authorList>
            <person name="Escoda L."/>
            <person name="Castresana J."/>
        </authorList>
    </citation>
    <scope>NUCLEOTIDE SEQUENCE</scope>
    <source>
        <strain evidence="19">IBE-C5619</strain>
    </source>
</reference>
<protein>
    <recommendedName>
        <fullName evidence="13">beta-D-galactosyl-(1-&gt;3)-N-acetyl-beta-D-galactosaminide alpha-2,3-sialyltransferase</fullName>
        <ecNumber evidence="13">2.4.3.2</ecNumber>
    </recommendedName>
    <alternativeName>
        <fullName evidence="14">Monosialoganglioside sialyltransferase</fullName>
    </alternativeName>
</protein>
<dbReference type="GO" id="GO:0000139">
    <property type="term" value="C:Golgi membrane"/>
    <property type="evidence" value="ECO:0007669"/>
    <property type="project" value="UniProtKB-SubCell"/>
</dbReference>
<evidence type="ECO:0000256" key="7">
    <source>
        <dbReference type="ARBA" id="ARBA00022968"/>
    </source>
</evidence>
<comment type="catalytic activity">
    <reaction evidence="16">
        <text>a ganglioside GM1 (d18:1(4E)) + CMP-N-acetyl-beta-neuraminate = a ganglioside GD1a (d18:1(4E)) + CMP + H(+)</text>
        <dbReference type="Rhea" id="RHEA:18021"/>
        <dbReference type="ChEBI" id="CHEBI:15378"/>
        <dbReference type="ChEBI" id="CHEBI:57812"/>
        <dbReference type="ChEBI" id="CHEBI:60377"/>
        <dbReference type="ChEBI" id="CHEBI:77709"/>
        <dbReference type="ChEBI" id="CHEBI:78445"/>
        <dbReference type="EC" id="2.4.3.2"/>
    </reaction>
    <physiologicalReaction direction="left-to-right" evidence="16">
        <dbReference type="Rhea" id="RHEA:18022"/>
    </physiologicalReaction>
</comment>
<keyword evidence="18" id="KW-0732">Signal</keyword>
<evidence type="ECO:0000256" key="2">
    <source>
        <dbReference type="ARBA" id="ARBA00004934"/>
    </source>
</evidence>
<keyword evidence="8" id="KW-1133">Transmembrane helix</keyword>
<evidence type="ECO:0000256" key="8">
    <source>
        <dbReference type="ARBA" id="ARBA00022989"/>
    </source>
</evidence>